<dbReference type="Gene3D" id="1.10.630.10">
    <property type="entry name" value="Cytochrome P450"/>
    <property type="match status" value="1"/>
</dbReference>
<dbReference type="SUPFAM" id="SSF48264">
    <property type="entry name" value="Cytochrome P450"/>
    <property type="match status" value="1"/>
</dbReference>
<keyword evidence="4 6" id="KW-0479">Metal-binding</keyword>
<dbReference type="PROSITE" id="PS00086">
    <property type="entry name" value="CYTOCHROME_P450"/>
    <property type="match status" value="1"/>
</dbReference>
<evidence type="ECO:0000256" key="3">
    <source>
        <dbReference type="ARBA" id="ARBA00022617"/>
    </source>
</evidence>
<evidence type="ECO:0000256" key="8">
    <source>
        <dbReference type="SAM" id="Phobius"/>
    </source>
</evidence>
<keyword evidence="8" id="KW-0472">Membrane</keyword>
<dbReference type="InterPro" id="IPR050121">
    <property type="entry name" value="Cytochrome_P450_monoxygenase"/>
</dbReference>
<keyword evidence="8" id="KW-0812">Transmembrane</keyword>
<protein>
    <submittedName>
        <fullName evidence="9">Cytochrome P450</fullName>
    </submittedName>
</protein>
<dbReference type="PANTHER" id="PTHR24305:SF210">
    <property type="entry name" value="CYTOCHROME P450 MONOOXYGENASE ASQL-RELATED"/>
    <property type="match status" value="1"/>
</dbReference>
<keyword evidence="3 6" id="KW-0349">Heme</keyword>
<name>A0A6A6XH88_9PLEO</name>
<dbReference type="GO" id="GO:0020037">
    <property type="term" value="F:heme binding"/>
    <property type="evidence" value="ECO:0007669"/>
    <property type="project" value="InterPro"/>
</dbReference>
<keyword evidence="5 6" id="KW-0408">Iron</keyword>
<comment type="similarity">
    <text evidence="2 7">Belongs to the cytochrome P450 family.</text>
</comment>
<proteinExistence type="inferred from homology"/>
<sequence length="518" mass="58921">MTLWSDTWGQRLGIFISTQVLTATITLIVAYYLAHTIYCIGFHPLSKYPGPRLAVFSNLWWAYASTSGRYPWIIASVLRKYGDVVRIAPNELVFLTPRAAKDIYLAQEKNLELFVQVGYDALDTGDNGISGEPDPVKHREIAKKLAPAFSTRNLKAKEATVNKHFDFFINKMKSLGADKKGVDMRSWSDWLALDLSADMTCGRDMGQMRDIKDSILLSTTPKLNLFVAASQLTRKFRLFTVLQYLTIPPSVWFALPKLIKLNTEDVRARIERRDKIEHLDYFEQLLPADKPVPDDKKVIFHLENIAAQVLLASWQPLANQFYSLILFLLKEPAAYTALVKEIRGAFAEYGAIDMEAVTSLKYLNGCVQESLRLHQETTDGLPRISPGAVVDGEYIPKGVTCQISYFAAARSPQYFTDPLKFCPERWLPSGHPQFDSKYASDELKASKPFSQGLRGCPGGAIAVSLIRLFIARVLWEFDLEAVEGQEDLSFEKDFKFYAYWDRPSFWVRFKPAHRMRNH</sequence>
<evidence type="ECO:0000256" key="4">
    <source>
        <dbReference type="ARBA" id="ARBA00022723"/>
    </source>
</evidence>
<gene>
    <name evidence="9" type="ORF">K505DRAFT_324355</name>
</gene>
<dbReference type="PANTHER" id="PTHR24305">
    <property type="entry name" value="CYTOCHROME P450"/>
    <property type="match status" value="1"/>
</dbReference>
<evidence type="ECO:0000256" key="1">
    <source>
        <dbReference type="ARBA" id="ARBA00001971"/>
    </source>
</evidence>
<dbReference type="InterPro" id="IPR017972">
    <property type="entry name" value="Cyt_P450_CS"/>
</dbReference>
<dbReference type="Pfam" id="PF00067">
    <property type="entry name" value="p450"/>
    <property type="match status" value="1"/>
</dbReference>
<dbReference type="InterPro" id="IPR002403">
    <property type="entry name" value="Cyt_P450_E_grp-IV"/>
</dbReference>
<feature type="transmembrane region" description="Helical" evidence="8">
    <location>
        <begin position="12"/>
        <end position="34"/>
    </location>
</feature>
<dbReference type="GO" id="GO:0004497">
    <property type="term" value="F:monooxygenase activity"/>
    <property type="evidence" value="ECO:0007669"/>
    <property type="project" value="UniProtKB-KW"/>
</dbReference>
<dbReference type="InterPro" id="IPR036396">
    <property type="entry name" value="Cyt_P450_sf"/>
</dbReference>
<dbReference type="AlphaFoldDB" id="A0A6A6XH88"/>
<dbReference type="EMBL" id="MU001872">
    <property type="protein sequence ID" value="KAF2795007.1"/>
    <property type="molecule type" value="Genomic_DNA"/>
</dbReference>
<evidence type="ECO:0000256" key="7">
    <source>
        <dbReference type="RuleBase" id="RU000461"/>
    </source>
</evidence>
<evidence type="ECO:0000256" key="5">
    <source>
        <dbReference type="ARBA" id="ARBA00023004"/>
    </source>
</evidence>
<reference evidence="9" key="1">
    <citation type="journal article" date="2020" name="Stud. Mycol.">
        <title>101 Dothideomycetes genomes: a test case for predicting lifestyles and emergence of pathogens.</title>
        <authorList>
            <person name="Haridas S."/>
            <person name="Albert R."/>
            <person name="Binder M."/>
            <person name="Bloem J."/>
            <person name="Labutti K."/>
            <person name="Salamov A."/>
            <person name="Andreopoulos B."/>
            <person name="Baker S."/>
            <person name="Barry K."/>
            <person name="Bills G."/>
            <person name="Bluhm B."/>
            <person name="Cannon C."/>
            <person name="Castanera R."/>
            <person name="Culley D."/>
            <person name="Daum C."/>
            <person name="Ezra D."/>
            <person name="Gonzalez J."/>
            <person name="Henrissat B."/>
            <person name="Kuo A."/>
            <person name="Liang C."/>
            <person name="Lipzen A."/>
            <person name="Lutzoni F."/>
            <person name="Magnuson J."/>
            <person name="Mondo S."/>
            <person name="Nolan M."/>
            <person name="Ohm R."/>
            <person name="Pangilinan J."/>
            <person name="Park H.-J."/>
            <person name="Ramirez L."/>
            <person name="Alfaro M."/>
            <person name="Sun H."/>
            <person name="Tritt A."/>
            <person name="Yoshinaga Y."/>
            <person name="Zwiers L.-H."/>
            <person name="Turgeon B."/>
            <person name="Goodwin S."/>
            <person name="Spatafora J."/>
            <person name="Crous P."/>
            <person name="Grigoriev I."/>
        </authorList>
    </citation>
    <scope>NUCLEOTIDE SEQUENCE</scope>
    <source>
        <strain evidence="9">CBS 109.77</strain>
    </source>
</reference>
<evidence type="ECO:0000256" key="2">
    <source>
        <dbReference type="ARBA" id="ARBA00010617"/>
    </source>
</evidence>
<keyword evidence="7" id="KW-0560">Oxidoreductase</keyword>
<evidence type="ECO:0000256" key="6">
    <source>
        <dbReference type="PIRSR" id="PIRSR602403-1"/>
    </source>
</evidence>
<organism evidence="9 10">
    <name type="scientific">Melanomma pulvis-pyrius CBS 109.77</name>
    <dbReference type="NCBI Taxonomy" id="1314802"/>
    <lineage>
        <taxon>Eukaryota</taxon>
        <taxon>Fungi</taxon>
        <taxon>Dikarya</taxon>
        <taxon>Ascomycota</taxon>
        <taxon>Pezizomycotina</taxon>
        <taxon>Dothideomycetes</taxon>
        <taxon>Pleosporomycetidae</taxon>
        <taxon>Pleosporales</taxon>
        <taxon>Melanommataceae</taxon>
        <taxon>Melanomma</taxon>
    </lineage>
</organism>
<dbReference type="InterPro" id="IPR001128">
    <property type="entry name" value="Cyt_P450"/>
</dbReference>
<evidence type="ECO:0000313" key="10">
    <source>
        <dbReference type="Proteomes" id="UP000799757"/>
    </source>
</evidence>
<dbReference type="GO" id="GO:0016705">
    <property type="term" value="F:oxidoreductase activity, acting on paired donors, with incorporation or reduction of molecular oxygen"/>
    <property type="evidence" value="ECO:0007669"/>
    <property type="project" value="InterPro"/>
</dbReference>
<dbReference type="PRINTS" id="PR00465">
    <property type="entry name" value="EP450IV"/>
</dbReference>
<feature type="binding site" description="axial binding residue" evidence="6">
    <location>
        <position position="456"/>
    </location>
    <ligand>
        <name>heme</name>
        <dbReference type="ChEBI" id="CHEBI:30413"/>
    </ligand>
    <ligandPart>
        <name>Fe</name>
        <dbReference type="ChEBI" id="CHEBI:18248"/>
    </ligandPart>
</feature>
<comment type="cofactor">
    <cofactor evidence="1 6">
        <name>heme</name>
        <dbReference type="ChEBI" id="CHEBI:30413"/>
    </cofactor>
</comment>
<keyword evidence="8" id="KW-1133">Transmembrane helix</keyword>
<dbReference type="Proteomes" id="UP000799757">
    <property type="component" value="Unassembled WGS sequence"/>
</dbReference>
<dbReference type="OrthoDB" id="1470350at2759"/>
<dbReference type="GO" id="GO:0005506">
    <property type="term" value="F:iron ion binding"/>
    <property type="evidence" value="ECO:0007669"/>
    <property type="project" value="InterPro"/>
</dbReference>
<accession>A0A6A6XH88</accession>
<evidence type="ECO:0000313" key="9">
    <source>
        <dbReference type="EMBL" id="KAF2795007.1"/>
    </source>
</evidence>
<keyword evidence="7" id="KW-0503">Monooxygenase</keyword>
<keyword evidence="10" id="KW-1185">Reference proteome</keyword>